<dbReference type="Proteomes" id="UP000308197">
    <property type="component" value="Unassembled WGS sequence"/>
</dbReference>
<feature type="region of interest" description="Disordered" evidence="2">
    <location>
        <begin position="74"/>
        <end position="105"/>
    </location>
</feature>
<evidence type="ECO:0000256" key="2">
    <source>
        <dbReference type="SAM" id="MobiDB-lite"/>
    </source>
</evidence>
<evidence type="ECO:0000313" key="4">
    <source>
        <dbReference type="Proteomes" id="UP000308197"/>
    </source>
</evidence>
<organism evidence="3 4">
    <name type="scientific">Polyporus arcularius HHB13444</name>
    <dbReference type="NCBI Taxonomy" id="1314778"/>
    <lineage>
        <taxon>Eukaryota</taxon>
        <taxon>Fungi</taxon>
        <taxon>Dikarya</taxon>
        <taxon>Basidiomycota</taxon>
        <taxon>Agaricomycotina</taxon>
        <taxon>Agaricomycetes</taxon>
        <taxon>Polyporales</taxon>
        <taxon>Polyporaceae</taxon>
        <taxon>Polyporus</taxon>
    </lineage>
</organism>
<dbReference type="EMBL" id="ML212164">
    <property type="protein sequence ID" value="TFK79109.1"/>
    <property type="molecule type" value="Genomic_DNA"/>
</dbReference>
<feature type="region of interest" description="Disordered" evidence="2">
    <location>
        <begin position="321"/>
        <end position="344"/>
    </location>
</feature>
<evidence type="ECO:0000256" key="1">
    <source>
        <dbReference type="SAM" id="Coils"/>
    </source>
</evidence>
<name>A0A5C3NQU1_9APHY</name>
<feature type="coiled-coil region" evidence="1">
    <location>
        <begin position="354"/>
        <end position="381"/>
    </location>
</feature>
<sequence>MYDDNDPDWLATVLCGLHEIGDDGDPLPVVEGPSPTGKPLKGFPGPVLDIFARLLTYAEKGQVTAVAFRPTSAAHSTTIPGTNGSSDSSQTFLEGPPTDQRADCDGEEKRTLKALQDCLGADRERFQHVGESIAFITQHFEHKRSRVEGEGGRYKTSEGDREVLIELRLDRHNIYSVMEEGRHLWPLCTDYIRVRCPSEDARAQNAGASTQGTGNQKLKAAMRPFDVAKRLSKVVSVTVDYLALRKAAFSSTMAGALFDDRGRPPTVIGVPKDNERPPAKTAVISEEQLKATLLKAGWEDVGDEESTEVVDNLRRTLNKNVGDASAASVQSADPSTSESATVHPDTHVDAPLRAKMCEKLMEKLKAQAAEIRKHLRNSLQSNVASLPGLGPLGEDMQLPMKRGQPSNIGCLLWKARYERD</sequence>
<accession>A0A5C3NQU1</accession>
<evidence type="ECO:0000313" key="3">
    <source>
        <dbReference type="EMBL" id="TFK79109.1"/>
    </source>
</evidence>
<protein>
    <submittedName>
        <fullName evidence="3">Uncharacterized protein</fullName>
    </submittedName>
</protein>
<dbReference type="InParanoid" id="A0A5C3NQU1"/>
<dbReference type="AlphaFoldDB" id="A0A5C3NQU1"/>
<keyword evidence="4" id="KW-1185">Reference proteome</keyword>
<proteinExistence type="predicted"/>
<keyword evidence="1" id="KW-0175">Coiled coil</keyword>
<reference evidence="3 4" key="1">
    <citation type="journal article" date="2019" name="Nat. Ecol. Evol.">
        <title>Megaphylogeny resolves global patterns of mushroom evolution.</title>
        <authorList>
            <person name="Varga T."/>
            <person name="Krizsan K."/>
            <person name="Foldi C."/>
            <person name="Dima B."/>
            <person name="Sanchez-Garcia M."/>
            <person name="Sanchez-Ramirez S."/>
            <person name="Szollosi G.J."/>
            <person name="Szarkandi J.G."/>
            <person name="Papp V."/>
            <person name="Albert L."/>
            <person name="Andreopoulos W."/>
            <person name="Angelini C."/>
            <person name="Antonin V."/>
            <person name="Barry K.W."/>
            <person name="Bougher N.L."/>
            <person name="Buchanan P."/>
            <person name="Buyck B."/>
            <person name="Bense V."/>
            <person name="Catcheside P."/>
            <person name="Chovatia M."/>
            <person name="Cooper J."/>
            <person name="Damon W."/>
            <person name="Desjardin D."/>
            <person name="Finy P."/>
            <person name="Geml J."/>
            <person name="Haridas S."/>
            <person name="Hughes K."/>
            <person name="Justo A."/>
            <person name="Karasinski D."/>
            <person name="Kautmanova I."/>
            <person name="Kiss B."/>
            <person name="Kocsube S."/>
            <person name="Kotiranta H."/>
            <person name="LaButti K.M."/>
            <person name="Lechner B.E."/>
            <person name="Liimatainen K."/>
            <person name="Lipzen A."/>
            <person name="Lukacs Z."/>
            <person name="Mihaltcheva S."/>
            <person name="Morgado L.N."/>
            <person name="Niskanen T."/>
            <person name="Noordeloos M.E."/>
            <person name="Ohm R.A."/>
            <person name="Ortiz-Santana B."/>
            <person name="Ovrebo C."/>
            <person name="Racz N."/>
            <person name="Riley R."/>
            <person name="Savchenko A."/>
            <person name="Shiryaev A."/>
            <person name="Soop K."/>
            <person name="Spirin V."/>
            <person name="Szebenyi C."/>
            <person name="Tomsovsky M."/>
            <person name="Tulloss R.E."/>
            <person name="Uehling J."/>
            <person name="Grigoriev I.V."/>
            <person name="Vagvolgyi C."/>
            <person name="Papp T."/>
            <person name="Martin F.M."/>
            <person name="Miettinen O."/>
            <person name="Hibbett D.S."/>
            <person name="Nagy L.G."/>
        </authorList>
    </citation>
    <scope>NUCLEOTIDE SEQUENCE [LARGE SCALE GENOMIC DNA]</scope>
    <source>
        <strain evidence="3 4">HHB13444</strain>
    </source>
</reference>
<feature type="compositionally biased region" description="Polar residues" evidence="2">
    <location>
        <begin position="74"/>
        <end position="92"/>
    </location>
</feature>
<feature type="compositionally biased region" description="Polar residues" evidence="2">
    <location>
        <begin position="327"/>
        <end position="340"/>
    </location>
</feature>
<gene>
    <name evidence="3" type="ORF">K466DRAFT_606395</name>
</gene>